<sequence>MGQHDKEIRALIETVLGHGWVEVTGKRYYKFRCPCGKHQKTIHKSPSDPNYVRNTLKWFERQECWEEGEQDA</sequence>
<reference evidence="1 2" key="1">
    <citation type="submission" date="2017-02" db="EMBL/GenBank/DDBJ databases">
        <title>The new phylogeny of genus Mycobacterium.</title>
        <authorList>
            <person name="Tortoli E."/>
            <person name="Trovato A."/>
            <person name="Cirillo D.M."/>
        </authorList>
    </citation>
    <scope>NUCLEOTIDE SEQUENCE [LARGE SCALE GENOMIC DNA]</scope>
    <source>
        <strain evidence="1 2">DSM 45439</strain>
    </source>
</reference>
<gene>
    <name evidence="1" type="ORF">BST19_05080</name>
</gene>
<accession>A0ABX3SJ48</accession>
<evidence type="ECO:0008006" key="3">
    <source>
        <dbReference type="Google" id="ProtNLM"/>
    </source>
</evidence>
<dbReference type="EMBL" id="MVHL01000004">
    <property type="protein sequence ID" value="ORA56309.1"/>
    <property type="molecule type" value="Genomic_DNA"/>
</dbReference>
<comment type="caution">
    <text evidence="1">The sequence shown here is derived from an EMBL/GenBank/DDBJ whole genome shotgun (WGS) entry which is preliminary data.</text>
</comment>
<evidence type="ECO:0000313" key="1">
    <source>
        <dbReference type="EMBL" id="ORA56309.1"/>
    </source>
</evidence>
<keyword evidence="2" id="KW-1185">Reference proteome</keyword>
<name>A0ABX3SJ48_MYCBC</name>
<proteinExistence type="predicted"/>
<protein>
    <recommendedName>
        <fullName evidence="3">HicA protein</fullName>
    </recommendedName>
</protein>
<organism evidence="1 2">
    <name type="scientific">Mycobacterium bouchedurhonense</name>
    <dbReference type="NCBI Taxonomy" id="701041"/>
    <lineage>
        <taxon>Bacteria</taxon>
        <taxon>Bacillati</taxon>
        <taxon>Actinomycetota</taxon>
        <taxon>Actinomycetes</taxon>
        <taxon>Mycobacteriales</taxon>
        <taxon>Mycobacteriaceae</taxon>
        <taxon>Mycobacterium</taxon>
        <taxon>Mycobacterium avium complex (MAC)</taxon>
    </lineage>
</organism>
<evidence type="ECO:0000313" key="2">
    <source>
        <dbReference type="Proteomes" id="UP000192293"/>
    </source>
</evidence>
<dbReference type="Proteomes" id="UP000192293">
    <property type="component" value="Unassembled WGS sequence"/>
</dbReference>